<dbReference type="RefSeq" id="WP_217907034.1">
    <property type="nucleotide sequence ID" value="NZ_CP040089.1"/>
</dbReference>
<evidence type="ECO:0000259" key="5">
    <source>
        <dbReference type="Pfam" id="PF18267"/>
    </source>
</evidence>
<dbReference type="Pfam" id="PF18267">
    <property type="entry name" value="Rubredoxin_C"/>
    <property type="match status" value="1"/>
</dbReference>
<proteinExistence type="predicted"/>
<reference evidence="7" key="1">
    <citation type="submission" date="2019-05" db="EMBL/GenBank/DDBJ databases">
        <title>Candidatus Nanohalobium constans, a novel model system to study the DPANN nano-sized archaea: genomic and physiological characterization of a nanoarchaeon co-cultured with its chitinotrophic host.</title>
        <authorList>
            <person name="La Cono V."/>
            <person name="Arcadi E."/>
            <person name="Crisafi F."/>
            <person name="Denaro R."/>
            <person name="La Spada G."/>
            <person name="Messina E."/>
            <person name="Smedile F."/>
            <person name="Toshchakov S.V."/>
            <person name="Shevchenko M.A."/>
            <person name="Golyshin P.N."/>
            <person name="Golyshina O.V."/>
            <person name="Ferrer M."/>
            <person name="Rohde M."/>
            <person name="Mushegian A."/>
            <person name="Sorokin D.Y."/>
            <person name="Giuliano L."/>
            <person name="Yakimov M.M."/>
        </authorList>
    </citation>
    <scope>NUCLEOTIDE SEQUENCE [LARGE SCALE GENOMIC DNA]</scope>
    <source>
        <strain evidence="7">LC1Nh</strain>
    </source>
</reference>
<dbReference type="PANTHER" id="PTHR43429:SF3">
    <property type="entry name" value="NITRITE REDUCTASE [NAD(P)H]"/>
    <property type="match status" value="1"/>
</dbReference>
<dbReference type="Gene3D" id="3.50.50.60">
    <property type="entry name" value="FAD/NAD(P)-binding domain"/>
    <property type="match status" value="2"/>
</dbReference>
<feature type="domain" description="FAD/NAD(P)-binding" evidence="4">
    <location>
        <begin position="4"/>
        <end position="276"/>
    </location>
</feature>
<organism evidence="6 7">
    <name type="scientific">Candidatus Nanohalobium constans</name>
    <dbReference type="NCBI Taxonomy" id="2565781"/>
    <lineage>
        <taxon>Archaea</taxon>
        <taxon>Candidatus Nanohalarchaeota</taxon>
        <taxon>Candidatus Nanohalobia</taxon>
        <taxon>Candidatus Nanohalobiales</taxon>
        <taxon>Candidatus Nanohalobiaceae</taxon>
        <taxon>Candidatus Nanohalobium</taxon>
    </lineage>
</organism>
<dbReference type="GO" id="GO:0016491">
    <property type="term" value="F:oxidoreductase activity"/>
    <property type="evidence" value="ECO:0007669"/>
    <property type="project" value="InterPro"/>
</dbReference>
<dbReference type="InterPro" id="IPR016156">
    <property type="entry name" value="FAD/NAD-linked_Rdtase_dimer_sf"/>
</dbReference>
<dbReference type="OrthoDB" id="28009at2157"/>
<dbReference type="Proteomes" id="UP000377803">
    <property type="component" value="Chromosome"/>
</dbReference>
<evidence type="ECO:0000256" key="2">
    <source>
        <dbReference type="ARBA" id="ARBA00022630"/>
    </source>
</evidence>
<keyword evidence="2" id="KW-0285">Flavoprotein</keyword>
<dbReference type="KEGG" id="ncon:LC1Nh_1142"/>
<dbReference type="PRINTS" id="PR00368">
    <property type="entry name" value="FADPNR"/>
</dbReference>
<dbReference type="InterPro" id="IPR036188">
    <property type="entry name" value="FAD/NAD-bd_sf"/>
</dbReference>
<dbReference type="InterPro" id="IPR023753">
    <property type="entry name" value="FAD/NAD-binding_dom"/>
</dbReference>
<evidence type="ECO:0000256" key="3">
    <source>
        <dbReference type="ARBA" id="ARBA00022827"/>
    </source>
</evidence>
<dbReference type="PANTHER" id="PTHR43429">
    <property type="entry name" value="PYRIDINE NUCLEOTIDE-DISULFIDE OXIDOREDUCTASE DOMAIN-CONTAINING"/>
    <property type="match status" value="1"/>
</dbReference>
<dbReference type="GeneID" id="42365540"/>
<accession>A0A5Q0UJL2</accession>
<evidence type="ECO:0000313" key="6">
    <source>
        <dbReference type="EMBL" id="QGA81009.1"/>
    </source>
</evidence>
<keyword evidence="7" id="KW-1185">Reference proteome</keyword>
<dbReference type="SUPFAM" id="SSF51905">
    <property type="entry name" value="FAD/NAD(P)-binding domain"/>
    <property type="match status" value="1"/>
</dbReference>
<gene>
    <name evidence="6" type="primary">fadH2</name>
    <name evidence="6" type="ORF">LC1Nh_1142</name>
</gene>
<keyword evidence="3" id="KW-0274">FAD</keyword>
<evidence type="ECO:0000259" key="4">
    <source>
        <dbReference type="Pfam" id="PF07992"/>
    </source>
</evidence>
<feature type="domain" description="NADH-rubredoxin oxidoreductase C-terminal" evidence="5">
    <location>
        <begin position="330"/>
        <end position="379"/>
    </location>
</feature>
<dbReference type="PRINTS" id="PR00411">
    <property type="entry name" value="PNDRDTASEI"/>
</dbReference>
<evidence type="ECO:0000256" key="1">
    <source>
        <dbReference type="ARBA" id="ARBA00001974"/>
    </source>
</evidence>
<sequence>MTKRYIIIGDGIAGATAAENIRDRDEDAEIKVFTDEDTALYNRIMLKNYMKGTLPKQYTQMHDMNWYEKRDIDLHLETRVEEVDTMEKVVSAGDEDYSYDKLLVATGGAPRKLPQDENFENLHYMWTMNDATEIKESAEEAEEAVVVGGGLLGIDLAMAYASNDCETHYLIRGSNWWRRGLDEEGAEIIHQKMEEKGVNVVTETEVSSLEGGGEVEKVISQDGREFECDEVAVAIGQTPNSDIIDVEKNEVGMIKTDEYLETSAEGVFAAGNMVEYESPVFEKRAVNGSWDHSEAMGERAGANMVGEKAEFDFVNTYGVGHFDVQFLAIGDWNGEPVSKKYSEDEYRRLFFDGDRLVGAVMIGYTKGQKELKSMIKEKKEVNDKEELISQD</sequence>
<dbReference type="Gene3D" id="3.30.390.30">
    <property type="match status" value="1"/>
</dbReference>
<protein>
    <submittedName>
        <fullName evidence="6">Pyridine nucleotide-disulfide oxidoreductase, NADH oxidase</fullName>
    </submittedName>
</protein>
<dbReference type="InterPro" id="IPR041575">
    <property type="entry name" value="Rubredoxin_C"/>
</dbReference>
<dbReference type="InterPro" id="IPR050260">
    <property type="entry name" value="FAD-bd_OxRdtase"/>
</dbReference>
<dbReference type="AlphaFoldDB" id="A0A5Q0UJL2"/>
<dbReference type="Pfam" id="PF07992">
    <property type="entry name" value="Pyr_redox_2"/>
    <property type="match status" value="1"/>
</dbReference>
<dbReference type="EMBL" id="CP040089">
    <property type="protein sequence ID" value="QGA81009.1"/>
    <property type="molecule type" value="Genomic_DNA"/>
</dbReference>
<name>A0A5Q0UJL2_9ARCH</name>
<comment type="cofactor">
    <cofactor evidence="1">
        <name>FAD</name>
        <dbReference type="ChEBI" id="CHEBI:57692"/>
    </cofactor>
</comment>
<evidence type="ECO:0000313" key="7">
    <source>
        <dbReference type="Proteomes" id="UP000377803"/>
    </source>
</evidence>